<reference evidence="1 2" key="1">
    <citation type="submission" date="2018-08" db="EMBL/GenBank/DDBJ databases">
        <title>A genome reference for cultivated species of the human gut microbiota.</title>
        <authorList>
            <person name="Zou Y."/>
            <person name="Xue W."/>
            <person name="Luo G."/>
        </authorList>
    </citation>
    <scope>NUCLEOTIDE SEQUENCE [LARGE SCALE GENOMIC DNA]</scope>
    <source>
        <strain evidence="1 2">TM09-19AC</strain>
    </source>
</reference>
<dbReference type="Proteomes" id="UP000260664">
    <property type="component" value="Unassembled WGS sequence"/>
</dbReference>
<name>A0A3E4EW95_9FIRM</name>
<gene>
    <name evidence="1" type="ORF">DXD84_13965</name>
</gene>
<dbReference type="EMBL" id="QSOI01000026">
    <property type="protein sequence ID" value="RGI80919.1"/>
    <property type="molecule type" value="Genomic_DNA"/>
</dbReference>
<dbReference type="AlphaFoldDB" id="A0A3E4EW95"/>
<evidence type="ECO:0000313" key="1">
    <source>
        <dbReference type="EMBL" id="RGI80919.1"/>
    </source>
</evidence>
<sequence>MPARRGKNFRSGDLAEQLGLYLLQSVALVAPVPRTEDIGIDVVCTLISEYDQYSYLAEDSFYVQIKSGSVREIEYSDVGVQWLTNLKLPLFVAVVDKAETKVSIYTCKRLYDAIALKKDRKEIKLILAENKNENIFDLVDEEQTDIFLGPPIVEWKLSNLMNEETKIKTLFFNVMKEHIRIIHEAMELYTIGCGTSYVWKTNEMPERIGAKACGTLNMTTDELNGKMMTYLIKALELAMKEHNFDMIDEAESLIKEYRELHDRFRQMLERTVETNDDGSNIEPIE</sequence>
<protein>
    <recommendedName>
        <fullName evidence="3">DUF4365 domain-containing protein</fullName>
    </recommendedName>
</protein>
<dbReference type="RefSeq" id="WP_117495839.1">
    <property type="nucleotide sequence ID" value="NZ_QSOI01000026.1"/>
</dbReference>
<accession>A0A3E4EW95</accession>
<evidence type="ECO:0008006" key="3">
    <source>
        <dbReference type="Google" id="ProtNLM"/>
    </source>
</evidence>
<comment type="caution">
    <text evidence="1">The sequence shown here is derived from an EMBL/GenBank/DDBJ whole genome shotgun (WGS) entry which is preliminary data.</text>
</comment>
<evidence type="ECO:0000313" key="2">
    <source>
        <dbReference type="Proteomes" id="UP000260664"/>
    </source>
</evidence>
<organism evidence="1 2">
    <name type="scientific">Dorea formicigenerans</name>
    <dbReference type="NCBI Taxonomy" id="39486"/>
    <lineage>
        <taxon>Bacteria</taxon>
        <taxon>Bacillati</taxon>
        <taxon>Bacillota</taxon>
        <taxon>Clostridia</taxon>
        <taxon>Lachnospirales</taxon>
        <taxon>Lachnospiraceae</taxon>
        <taxon>Dorea</taxon>
    </lineage>
</organism>
<proteinExistence type="predicted"/>